<sequence>MATSINPSAISTMTLPQVNGILEFNSSMVLLTLLLVNRKCDCKHRFDVQNLPGVSRVRLFKEHQLFLAKWRTIVATEYQVQELTQPCAYNSHLKRVKLGEYGTARQCLQLCTYSRTSVASKGILTTFGLTSVSKDLCTLSPIATLTRRLLLQEAISGGPPSAIVGHAYVAGRWRAVGGLSKTSALRVCYAWPVLDWLKNNRYRTLSYSLKDEKRPISVTTDTLAPGNCLLTQCLKKGNSEGPEPVLRKTEDVDEEGKVITLEKAGVTLDIPPGAVSRKTTVTMQVITCADNGDLTTATSVSPRIIFQPDQLQFQTPVKMTLPHCAIINDKTLGADGTHHKVENAVEEKVELYEALRLSF</sequence>
<dbReference type="Gene3D" id="2.60.220.30">
    <property type="match status" value="1"/>
</dbReference>
<name>A0A9Q1BB66_HOLLE</name>
<dbReference type="PROSITE" id="PS51145">
    <property type="entry name" value="ZU5"/>
    <property type="match status" value="1"/>
</dbReference>
<dbReference type="AlphaFoldDB" id="A0A9Q1BB66"/>
<evidence type="ECO:0000313" key="2">
    <source>
        <dbReference type="EMBL" id="KAJ8018978.1"/>
    </source>
</evidence>
<accession>A0A9Q1BB66</accession>
<proteinExistence type="predicted"/>
<dbReference type="GO" id="GO:0016020">
    <property type="term" value="C:membrane"/>
    <property type="evidence" value="ECO:0007669"/>
    <property type="project" value="InterPro"/>
</dbReference>
<dbReference type="PANTHER" id="PTHR12582:SF41">
    <property type="entry name" value="UNC5C-LIKE PROTEIN"/>
    <property type="match status" value="1"/>
</dbReference>
<comment type="caution">
    <text evidence="2">The sequence shown here is derived from an EMBL/GenBank/DDBJ whole genome shotgun (WGS) entry which is preliminary data.</text>
</comment>
<dbReference type="EMBL" id="JAIZAY010000123">
    <property type="protein sequence ID" value="KAJ8018978.1"/>
    <property type="molecule type" value="Genomic_DNA"/>
</dbReference>
<dbReference type="GO" id="GO:0005042">
    <property type="term" value="F:netrin receptor activity"/>
    <property type="evidence" value="ECO:0007669"/>
    <property type="project" value="InterPro"/>
</dbReference>
<organism evidence="2 3">
    <name type="scientific">Holothuria leucospilota</name>
    <name type="common">Black long sea cucumber</name>
    <name type="synonym">Mertensiothuria leucospilota</name>
    <dbReference type="NCBI Taxonomy" id="206669"/>
    <lineage>
        <taxon>Eukaryota</taxon>
        <taxon>Metazoa</taxon>
        <taxon>Echinodermata</taxon>
        <taxon>Eleutherozoa</taxon>
        <taxon>Echinozoa</taxon>
        <taxon>Holothuroidea</taxon>
        <taxon>Aspidochirotacea</taxon>
        <taxon>Aspidochirotida</taxon>
        <taxon>Holothuriidae</taxon>
        <taxon>Holothuria</taxon>
    </lineage>
</organism>
<evidence type="ECO:0000313" key="3">
    <source>
        <dbReference type="Proteomes" id="UP001152320"/>
    </source>
</evidence>
<dbReference type="Pfam" id="PF00791">
    <property type="entry name" value="ZU5"/>
    <property type="match status" value="1"/>
</dbReference>
<dbReference type="Proteomes" id="UP001152320">
    <property type="component" value="Unassembled WGS sequence"/>
</dbReference>
<dbReference type="InterPro" id="IPR037936">
    <property type="entry name" value="UNC5A-D"/>
</dbReference>
<keyword evidence="3" id="KW-1185">Reference proteome</keyword>
<feature type="domain" description="ZU5" evidence="1">
    <location>
        <begin position="246"/>
        <end position="359"/>
    </location>
</feature>
<reference evidence="2" key="1">
    <citation type="submission" date="2021-10" db="EMBL/GenBank/DDBJ databases">
        <title>Tropical sea cucumber genome reveals ecological adaptation and Cuvierian tubules defense mechanism.</title>
        <authorList>
            <person name="Chen T."/>
        </authorList>
    </citation>
    <scope>NUCLEOTIDE SEQUENCE</scope>
    <source>
        <strain evidence="2">Nanhai2018</strain>
        <tissue evidence="2">Muscle</tissue>
    </source>
</reference>
<dbReference type="PANTHER" id="PTHR12582">
    <property type="entry name" value="NETRIN RECEPTOR UNC5"/>
    <property type="match status" value="1"/>
</dbReference>
<protein>
    <recommendedName>
        <fullName evidence="1">ZU5 domain-containing protein</fullName>
    </recommendedName>
</protein>
<evidence type="ECO:0000259" key="1">
    <source>
        <dbReference type="PROSITE" id="PS51145"/>
    </source>
</evidence>
<dbReference type="InterPro" id="IPR000906">
    <property type="entry name" value="ZU5_dom"/>
</dbReference>
<gene>
    <name evidence="2" type="ORF">HOLleu_42709</name>
</gene>